<dbReference type="InterPro" id="IPR036397">
    <property type="entry name" value="RNaseH_sf"/>
</dbReference>
<keyword evidence="2" id="KW-1185">Reference proteome</keyword>
<proteinExistence type="predicted"/>
<dbReference type="PANTHER" id="PTHR47326:SF1">
    <property type="entry name" value="HTH PSQ-TYPE DOMAIN-CONTAINING PROTEIN"/>
    <property type="match status" value="1"/>
</dbReference>
<dbReference type="Gene3D" id="3.30.420.10">
    <property type="entry name" value="Ribonuclease H-like superfamily/Ribonuclease H"/>
    <property type="match status" value="1"/>
</dbReference>
<comment type="caution">
    <text evidence="1">The sequence shown here is derived from an EMBL/GenBank/DDBJ whole genome shotgun (WGS) entry which is preliminary data.</text>
</comment>
<reference evidence="1 2" key="1">
    <citation type="journal article" date="2023" name="Insect Mol. Biol.">
        <title>Genome sequencing provides insights into the evolution of gene families encoding plant cell wall-degrading enzymes in longhorned beetles.</title>
        <authorList>
            <person name="Shin N.R."/>
            <person name="Okamura Y."/>
            <person name="Kirsch R."/>
            <person name="Pauchet Y."/>
        </authorList>
    </citation>
    <scope>NUCLEOTIDE SEQUENCE [LARGE SCALE GENOMIC DNA]</scope>
    <source>
        <strain evidence="1">EAD_L_NR</strain>
    </source>
</reference>
<dbReference type="AlphaFoldDB" id="A0AAV8VKR2"/>
<dbReference type="PANTHER" id="PTHR47326">
    <property type="entry name" value="TRANSPOSABLE ELEMENT TC3 TRANSPOSASE-LIKE PROTEIN"/>
    <property type="match status" value="1"/>
</dbReference>
<dbReference type="EMBL" id="JANEYG010000072">
    <property type="protein sequence ID" value="KAJ8914411.1"/>
    <property type="molecule type" value="Genomic_DNA"/>
</dbReference>
<gene>
    <name evidence="1" type="ORF">NQ315_017505</name>
</gene>
<organism evidence="1 2">
    <name type="scientific">Exocentrus adspersus</name>
    <dbReference type="NCBI Taxonomy" id="1586481"/>
    <lineage>
        <taxon>Eukaryota</taxon>
        <taxon>Metazoa</taxon>
        <taxon>Ecdysozoa</taxon>
        <taxon>Arthropoda</taxon>
        <taxon>Hexapoda</taxon>
        <taxon>Insecta</taxon>
        <taxon>Pterygota</taxon>
        <taxon>Neoptera</taxon>
        <taxon>Endopterygota</taxon>
        <taxon>Coleoptera</taxon>
        <taxon>Polyphaga</taxon>
        <taxon>Cucujiformia</taxon>
        <taxon>Chrysomeloidea</taxon>
        <taxon>Cerambycidae</taxon>
        <taxon>Lamiinae</taxon>
        <taxon>Acanthocinini</taxon>
        <taxon>Exocentrus</taxon>
    </lineage>
</organism>
<evidence type="ECO:0000313" key="2">
    <source>
        <dbReference type="Proteomes" id="UP001159042"/>
    </source>
</evidence>
<dbReference type="Proteomes" id="UP001159042">
    <property type="component" value="Unassembled WGS sequence"/>
</dbReference>
<evidence type="ECO:0000313" key="1">
    <source>
        <dbReference type="EMBL" id="KAJ8914411.1"/>
    </source>
</evidence>
<sequence>MKSVLKEKIYNRNYLQGHCQICNVDYSYSVAFATLQILIGCENVQDIYFLMYVLFAAPIMCSRAYGIKCLKGLFYSYTIHGYVVANPPADGCYRLVYHNLAIISRDVLDREYSDRWIGRGGPVAWPARSPDLTPLDFCLWGSIKEKVYQDVPTTPENMMERIRNACRAVNRETLIQCHESFMRRIDKCVEVGGHHFEHLLK</sequence>
<dbReference type="GO" id="GO:0003676">
    <property type="term" value="F:nucleic acid binding"/>
    <property type="evidence" value="ECO:0007669"/>
    <property type="project" value="InterPro"/>
</dbReference>
<accession>A0AAV8VKR2</accession>
<name>A0AAV8VKR2_9CUCU</name>
<protein>
    <submittedName>
        <fullName evidence="1">Uncharacterized protein</fullName>
    </submittedName>
</protein>